<dbReference type="EMBL" id="BQKC01000001">
    <property type="protein sequence ID" value="GJM55297.1"/>
    <property type="molecule type" value="Genomic_DNA"/>
</dbReference>
<accession>A0AAV5B176</accession>
<dbReference type="InterPro" id="IPR008407">
    <property type="entry name" value="Brnchd-chn_aa_trnsp_AzlD"/>
</dbReference>
<keyword evidence="1" id="KW-1133">Transmembrane helix</keyword>
<evidence type="ECO:0000313" key="2">
    <source>
        <dbReference type="EMBL" id="GJM55297.1"/>
    </source>
</evidence>
<dbReference type="RefSeq" id="WP_265590772.1">
    <property type="nucleotide sequence ID" value="NZ_BQKC01000001.1"/>
</dbReference>
<feature type="transmembrane region" description="Helical" evidence="1">
    <location>
        <begin position="64"/>
        <end position="83"/>
    </location>
</feature>
<keyword evidence="1" id="KW-0472">Membrane</keyword>
<dbReference type="Proteomes" id="UP001055025">
    <property type="component" value="Unassembled WGS sequence"/>
</dbReference>
<feature type="transmembrane region" description="Helical" evidence="1">
    <location>
        <begin position="6"/>
        <end position="28"/>
    </location>
</feature>
<keyword evidence="1" id="KW-0812">Transmembrane</keyword>
<organism evidence="2 3">
    <name type="scientific">Granulimonas faecalis</name>
    <dbReference type="NCBI Taxonomy" id="2894155"/>
    <lineage>
        <taxon>Bacteria</taxon>
        <taxon>Bacillati</taxon>
        <taxon>Actinomycetota</taxon>
        <taxon>Coriobacteriia</taxon>
        <taxon>Coriobacteriales</taxon>
        <taxon>Kribbibacteriaceae</taxon>
        <taxon>Granulimonas</taxon>
    </lineage>
</organism>
<dbReference type="Pfam" id="PF05437">
    <property type="entry name" value="AzlD"/>
    <property type="match status" value="1"/>
</dbReference>
<gene>
    <name evidence="2" type="ORF">ATOP_09520</name>
</gene>
<comment type="caution">
    <text evidence="2">The sequence shown here is derived from an EMBL/GenBank/DDBJ whole genome shotgun (WGS) entry which is preliminary data.</text>
</comment>
<proteinExistence type="predicted"/>
<keyword evidence="3" id="KW-1185">Reference proteome</keyword>
<sequence>MDVALFWPLYAIILATMLVCRCVPMFVLGSRELSPRVRQALETIPVAAFAALVANDLFRPDLWAQGPTACAVPLLSAAVVALCAVRTRSLALCAAVGVAAYLVLSLTF</sequence>
<evidence type="ECO:0008006" key="4">
    <source>
        <dbReference type="Google" id="ProtNLM"/>
    </source>
</evidence>
<evidence type="ECO:0000313" key="3">
    <source>
        <dbReference type="Proteomes" id="UP001055025"/>
    </source>
</evidence>
<protein>
    <recommendedName>
        <fullName evidence="4">Branched-subunit amino acid transport protein</fullName>
    </recommendedName>
</protein>
<name>A0AAV5B176_9ACTN</name>
<feature type="transmembrane region" description="Helical" evidence="1">
    <location>
        <begin position="90"/>
        <end position="107"/>
    </location>
</feature>
<reference evidence="2" key="1">
    <citation type="journal article" date="2022" name="Int. J. Syst. Evol. Microbiol.">
        <title>Granulimonas faecalis gen. nov., sp. nov., and Leptogranulimonas caecicola gen. nov., sp. nov., novel lactate-producing Atopobiaceae bacteria isolated from mouse intestines, and an emended description of the family Atopobiaceae.</title>
        <authorList>
            <person name="Morinaga K."/>
            <person name="Kusada H."/>
            <person name="Sakamoto S."/>
            <person name="Murakami T."/>
            <person name="Toyoda A."/>
            <person name="Mori H."/>
            <person name="Meng X.Y."/>
            <person name="Takashino M."/>
            <person name="Murotomi K."/>
            <person name="Tamaki H."/>
        </authorList>
    </citation>
    <scope>NUCLEOTIDE SEQUENCE</scope>
    <source>
        <strain evidence="2">OPF53</strain>
    </source>
</reference>
<evidence type="ECO:0000256" key="1">
    <source>
        <dbReference type="SAM" id="Phobius"/>
    </source>
</evidence>
<dbReference type="AlphaFoldDB" id="A0AAV5B176"/>